<evidence type="ECO:0000259" key="6">
    <source>
        <dbReference type="PROSITE" id="PS50977"/>
    </source>
</evidence>
<dbReference type="InterPro" id="IPR001647">
    <property type="entry name" value="HTH_TetR"/>
</dbReference>
<dbReference type="PROSITE" id="PS50977">
    <property type="entry name" value="HTH_TETR_2"/>
    <property type="match status" value="1"/>
</dbReference>
<keyword evidence="3" id="KW-0804">Transcription</keyword>
<reference evidence="8" key="1">
    <citation type="journal article" date="2019" name="Int. J. Syst. Evol. Microbiol.">
        <title>The Global Catalogue of Microorganisms (GCM) 10K type strain sequencing project: providing services to taxonomists for standard genome sequencing and annotation.</title>
        <authorList>
            <consortium name="The Broad Institute Genomics Platform"/>
            <consortium name="The Broad Institute Genome Sequencing Center for Infectious Disease"/>
            <person name="Wu L."/>
            <person name="Ma J."/>
        </authorList>
    </citation>
    <scope>NUCLEOTIDE SEQUENCE [LARGE SCALE GENOMIC DNA]</scope>
    <source>
        <strain evidence="8">CCM 7132</strain>
    </source>
</reference>
<sequence>MSTSPPTYERESSHKSNAIAPKRQRGRERVARILDAAGALFLEKGVDGATMTEIAARSGTAIGSLYRFFPTKESLSLTLLERFIHDRLARLDEICAGARPGDCDAVTGQLLGAWLDKRDERDYTTLLLAARPDAEQSGKAWRDQFLARVVAVLEKTCPEAQDTAAARGIVLLHVLKLAPQLVTGEGQGAVEAEIRKLVFSLVSAA</sequence>
<dbReference type="InterPro" id="IPR050109">
    <property type="entry name" value="HTH-type_TetR-like_transc_reg"/>
</dbReference>
<evidence type="ECO:0000256" key="1">
    <source>
        <dbReference type="ARBA" id="ARBA00023015"/>
    </source>
</evidence>
<keyword evidence="8" id="KW-1185">Reference proteome</keyword>
<accession>A0ABQ1LV19</accession>
<dbReference type="PANTHER" id="PTHR30055">
    <property type="entry name" value="HTH-TYPE TRANSCRIPTIONAL REGULATOR RUTR"/>
    <property type="match status" value="1"/>
</dbReference>
<evidence type="ECO:0000313" key="8">
    <source>
        <dbReference type="Proteomes" id="UP000637769"/>
    </source>
</evidence>
<organism evidence="7 8">
    <name type="scientific">Asaia siamensis</name>
    <dbReference type="NCBI Taxonomy" id="110479"/>
    <lineage>
        <taxon>Bacteria</taxon>
        <taxon>Pseudomonadati</taxon>
        <taxon>Pseudomonadota</taxon>
        <taxon>Alphaproteobacteria</taxon>
        <taxon>Acetobacterales</taxon>
        <taxon>Acetobacteraceae</taxon>
        <taxon>Asaia</taxon>
    </lineage>
</organism>
<dbReference type="RefSeq" id="WP_188426125.1">
    <property type="nucleotide sequence ID" value="NZ_BMCH01000003.1"/>
</dbReference>
<comment type="caution">
    <text evidence="7">The sequence shown here is derived from an EMBL/GenBank/DDBJ whole genome shotgun (WGS) entry which is preliminary data.</text>
</comment>
<keyword evidence="2 4" id="KW-0238">DNA-binding</keyword>
<protein>
    <recommendedName>
        <fullName evidence="6">HTH tetR-type domain-containing protein</fullName>
    </recommendedName>
</protein>
<dbReference type="PANTHER" id="PTHR30055:SF234">
    <property type="entry name" value="HTH-TYPE TRANSCRIPTIONAL REGULATOR BETI"/>
    <property type="match status" value="1"/>
</dbReference>
<evidence type="ECO:0000256" key="4">
    <source>
        <dbReference type="PROSITE-ProRule" id="PRU00335"/>
    </source>
</evidence>
<gene>
    <name evidence="7" type="ORF">GCM10007207_14700</name>
</gene>
<dbReference type="PRINTS" id="PR00455">
    <property type="entry name" value="HTHTETR"/>
</dbReference>
<evidence type="ECO:0000313" key="7">
    <source>
        <dbReference type="EMBL" id="GGC30241.1"/>
    </source>
</evidence>
<dbReference type="Gene3D" id="1.10.357.10">
    <property type="entry name" value="Tetracycline Repressor, domain 2"/>
    <property type="match status" value="1"/>
</dbReference>
<evidence type="ECO:0000256" key="3">
    <source>
        <dbReference type="ARBA" id="ARBA00023163"/>
    </source>
</evidence>
<feature type="region of interest" description="Disordered" evidence="5">
    <location>
        <begin position="1"/>
        <end position="24"/>
    </location>
</feature>
<proteinExistence type="predicted"/>
<dbReference type="SUPFAM" id="SSF46689">
    <property type="entry name" value="Homeodomain-like"/>
    <property type="match status" value="1"/>
</dbReference>
<feature type="DNA-binding region" description="H-T-H motif" evidence="4">
    <location>
        <begin position="50"/>
        <end position="69"/>
    </location>
</feature>
<evidence type="ECO:0000256" key="2">
    <source>
        <dbReference type="ARBA" id="ARBA00023125"/>
    </source>
</evidence>
<dbReference type="EMBL" id="BMCH01000003">
    <property type="protein sequence ID" value="GGC30241.1"/>
    <property type="molecule type" value="Genomic_DNA"/>
</dbReference>
<evidence type="ECO:0000256" key="5">
    <source>
        <dbReference type="SAM" id="MobiDB-lite"/>
    </source>
</evidence>
<feature type="domain" description="HTH tetR-type" evidence="6">
    <location>
        <begin position="27"/>
        <end position="87"/>
    </location>
</feature>
<name>A0ABQ1LV19_9PROT</name>
<dbReference type="InterPro" id="IPR009057">
    <property type="entry name" value="Homeodomain-like_sf"/>
</dbReference>
<dbReference type="Pfam" id="PF00440">
    <property type="entry name" value="TetR_N"/>
    <property type="match status" value="1"/>
</dbReference>
<keyword evidence="1" id="KW-0805">Transcription regulation</keyword>
<dbReference type="Proteomes" id="UP000637769">
    <property type="component" value="Unassembled WGS sequence"/>
</dbReference>